<keyword evidence="3" id="KW-1185">Reference proteome</keyword>
<dbReference type="GO" id="GO:0004867">
    <property type="term" value="F:serine-type endopeptidase inhibitor activity"/>
    <property type="evidence" value="ECO:0007669"/>
    <property type="project" value="InterPro"/>
</dbReference>
<evidence type="ECO:0000313" key="3">
    <source>
        <dbReference type="Proteomes" id="UP000694844"/>
    </source>
</evidence>
<dbReference type="InterPro" id="IPR036880">
    <property type="entry name" value="Kunitz_BPTI_sf"/>
</dbReference>
<dbReference type="AlphaFoldDB" id="A0A8B8C9K6"/>
<protein>
    <submittedName>
        <fullName evidence="4">Kielin/chordin-like protein</fullName>
    </submittedName>
</protein>
<gene>
    <name evidence="4" type="primary">LOC111117574</name>
</gene>
<dbReference type="SMART" id="SM00131">
    <property type="entry name" value="KU"/>
    <property type="match status" value="1"/>
</dbReference>
<evidence type="ECO:0000259" key="2">
    <source>
        <dbReference type="PROSITE" id="PS50279"/>
    </source>
</evidence>
<dbReference type="Gene3D" id="2.10.70.10">
    <property type="entry name" value="Complement Module, domain 1"/>
    <property type="match status" value="2"/>
</dbReference>
<dbReference type="KEGG" id="cvn:111117574"/>
<keyword evidence="1" id="KW-0732">Signal</keyword>
<dbReference type="InterPro" id="IPR008037">
    <property type="entry name" value="Pacifastin_dom"/>
</dbReference>
<dbReference type="SUPFAM" id="SSF57362">
    <property type="entry name" value="BPTI-like"/>
    <property type="match status" value="1"/>
</dbReference>
<dbReference type="Pfam" id="PF05375">
    <property type="entry name" value="Pacifastin_I"/>
    <property type="match status" value="1"/>
</dbReference>
<proteinExistence type="predicted"/>
<feature type="domain" description="BPTI/Kunitz inhibitor" evidence="2">
    <location>
        <begin position="106"/>
        <end position="161"/>
    </location>
</feature>
<accession>A0A8B8C9K6</accession>
<reference evidence="4" key="1">
    <citation type="submission" date="2025-08" db="UniProtKB">
        <authorList>
            <consortium name="RefSeq"/>
        </authorList>
    </citation>
    <scope>IDENTIFICATION</scope>
    <source>
        <tissue evidence="4">Whole sample</tissue>
    </source>
</reference>
<dbReference type="Proteomes" id="UP000694844">
    <property type="component" value="Chromosome 10"/>
</dbReference>
<dbReference type="RefSeq" id="XP_022312433.1">
    <property type="nucleotide sequence ID" value="XM_022456725.1"/>
</dbReference>
<dbReference type="OrthoDB" id="6041417at2759"/>
<dbReference type="SUPFAM" id="SSF57603">
    <property type="entry name" value="FnI-like domain"/>
    <property type="match status" value="2"/>
</dbReference>
<organism evidence="3 4">
    <name type="scientific">Crassostrea virginica</name>
    <name type="common">Eastern oyster</name>
    <dbReference type="NCBI Taxonomy" id="6565"/>
    <lineage>
        <taxon>Eukaryota</taxon>
        <taxon>Metazoa</taxon>
        <taxon>Spiralia</taxon>
        <taxon>Lophotrochozoa</taxon>
        <taxon>Mollusca</taxon>
        <taxon>Bivalvia</taxon>
        <taxon>Autobranchia</taxon>
        <taxon>Pteriomorphia</taxon>
        <taxon>Ostreida</taxon>
        <taxon>Ostreoidea</taxon>
        <taxon>Ostreidae</taxon>
        <taxon>Crassostrea</taxon>
    </lineage>
</organism>
<evidence type="ECO:0000313" key="4">
    <source>
        <dbReference type="RefSeq" id="XP_022312433.1"/>
    </source>
</evidence>
<name>A0A8B8C9K6_CRAVI</name>
<feature type="signal peptide" evidence="1">
    <location>
        <begin position="1"/>
        <end position="16"/>
    </location>
</feature>
<evidence type="ECO:0000256" key="1">
    <source>
        <dbReference type="SAM" id="SignalP"/>
    </source>
</evidence>
<dbReference type="Pfam" id="PF00014">
    <property type="entry name" value="Kunitz_BPTI"/>
    <property type="match status" value="1"/>
</dbReference>
<sequence length="168" mass="18133">MYGKLLIALLVACVSAIPPPEYPSYPQRGCNYQGQEYNVGQKFPAGDGCNTCVCKSSGRVSCSDNTCFCTYNGQKYNVGQSFPAGDGCNTCTCGSDGQVACTEKFCHHPPPGNVCSEPKPNCEGYFKRWYYNSYSNKCEQFTGCKGYGNNFSSKDACLSACSNSGYGK</sequence>
<dbReference type="PROSITE" id="PS50279">
    <property type="entry name" value="BPTI_KUNITZ_2"/>
    <property type="match status" value="1"/>
</dbReference>
<dbReference type="InterPro" id="IPR002223">
    <property type="entry name" value="Kunitz_BPTI"/>
</dbReference>
<dbReference type="Gene3D" id="4.10.410.10">
    <property type="entry name" value="Pancreatic trypsin inhibitor Kunitz domain"/>
    <property type="match status" value="1"/>
</dbReference>
<feature type="chain" id="PRO_5034829911" evidence="1">
    <location>
        <begin position="17"/>
        <end position="168"/>
    </location>
</feature>
<dbReference type="GeneID" id="111117574"/>